<evidence type="ECO:0000313" key="2">
    <source>
        <dbReference type="EMBL" id="CAI8608703.1"/>
    </source>
</evidence>
<accession>A0AAV1AGK4</accession>
<reference evidence="2 3" key="1">
    <citation type="submission" date="2023-01" db="EMBL/GenBank/DDBJ databases">
        <authorList>
            <person name="Kreplak J."/>
        </authorList>
    </citation>
    <scope>NUCLEOTIDE SEQUENCE [LARGE SCALE GENOMIC DNA]</scope>
</reference>
<organism evidence="2 3">
    <name type="scientific">Vicia faba</name>
    <name type="common">Broad bean</name>
    <name type="synonym">Faba vulgaris</name>
    <dbReference type="NCBI Taxonomy" id="3906"/>
    <lineage>
        <taxon>Eukaryota</taxon>
        <taxon>Viridiplantae</taxon>
        <taxon>Streptophyta</taxon>
        <taxon>Embryophyta</taxon>
        <taxon>Tracheophyta</taxon>
        <taxon>Spermatophyta</taxon>
        <taxon>Magnoliopsida</taxon>
        <taxon>eudicotyledons</taxon>
        <taxon>Gunneridae</taxon>
        <taxon>Pentapetalae</taxon>
        <taxon>rosids</taxon>
        <taxon>fabids</taxon>
        <taxon>Fabales</taxon>
        <taxon>Fabaceae</taxon>
        <taxon>Papilionoideae</taxon>
        <taxon>50 kb inversion clade</taxon>
        <taxon>NPAAA clade</taxon>
        <taxon>Hologalegina</taxon>
        <taxon>IRL clade</taxon>
        <taxon>Fabeae</taxon>
        <taxon>Vicia</taxon>
    </lineage>
</organism>
<evidence type="ECO:0000256" key="1">
    <source>
        <dbReference type="SAM" id="MobiDB-lite"/>
    </source>
</evidence>
<keyword evidence="3" id="KW-1185">Reference proteome</keyword>
<protein>
    <submittedName>
        <fullName evidence="2">Uncharacterized protein</fullName>
    </submittedName>
</protein>
<evidence type="ECO:0000313" key="3">
    <source>
        <dbReference type="Proteomes" id="UP001157006"/>
    </source>
</evidence>
<sequence length="153" mass="17273">MKFLVVARVMAKSQNPTIPEALCRCYSGLWQKNPQYQPIFTIEASLKPTCISAILLQLWIFDNTAWNIRYGNLTAKVKKSELHAYKDGAKTCKCLAQEQDQQNRRLKPATGQEARKLFACATHSKPKSSPGLKPRRELLHRSGQPPLHTTLLG</sequence>
<dbReference type="AlphaFoldDB" id="A0AAV1AGK4"/>
<name>A0AAV1AGK4_VICFA</name>
<proteinExistence type="predicted"/>
<gene>
    <name evidence="2" type="ORF">VFH_IV098640</name>
</gene>
<dbReference type="EMBL" id="OX451739">
    <property type="protein sequence ID" value="CAI8608703.1"/>
    <property type="molecule type" value="Genomic_DNA"/>
</dbReference>
<dbReference type="Proteomes" id="UP001157006">
    <property type="component" value="Chromosome 4"/>
</dbReference>
<feature type="region of interest" description="Disordered" evidence="1">
    <location>
        <begin position="122"/>
        <end position="153"/>
    </location>
</feature>